<name>A0A1W2A4Q4_9BACT</name>
<reference evidence="1 2" key="1">
    <citation type="submission" date="2017-04" db="EMBL/GenBank/DDBJ databases">
        <authorList>
            <person name="Afonso C.L."/>
            <person name="Miller P.J."/>
            <person name="Scott M.A."/>
            <person name="Spackman E."/>
            <person name="Goraichik I."/>
            <person name="Dimitrov K.M."/>
            <person name="Suarez D.L."/>
            <person name="Swayne D.E."/>
        </authorList>
    </citation>
    <scope>NUCLEOTIDE SEQUENCE [LARGE SCALE GENOMIC DNA]</scope>
    <source>
        <strain evidence="1 2">DSM 3385</strain>
    </source>
</reference>
<evidence type="ECO:0000313" key="1">
    <source>
        <dbReference type="EMBL" id="SMC55664.1"/>
    </source>
</evidence>
<accession>A0A1W2A4Q4</accession>
<protein>
    <submittedName>
        <fullName evidence="1">Uncharacterized protein</fullName>
    </submittedName>
</protein>
<proteinExistence type="predicted"/>
<organism evidence="1 2">
    <name type="scientific">Desulfocicer vacuolatum DSM 3385</name>
    <dbReference type="NCBI Taxonomy" id="1121400"/>
    <lineage>
        <taxon>Bacteria</taxon>
        <taxon>Pseudomonadati</taxon>
        <taxon>Thermodesulfobacteriota</taxon>
        <taxon>Desulfobacteria</taxon>
        <taxon>Desulfobacterales</taxon>
        <taxon>Desulfobacteraceae</taxon>
        <taxon>Desulfocicer</taxon>
    </lineage>
</organism>
<dbReference type="EMBL" id="FWXY01000004">
    <property type="protein sequence ID" value="SMC55664.1"/>
    <property type="molecule type" value="Genomic_DNA"/>
</dbReference>
<evidence type="ECO:0000313" key="2">
    <source>
        <dbReference type="Proteomes" id="UP000192418"/>
    </source>
</evidence>
<sequence>MNSAFKTAPRLDLDYLYAHLSSTIYIIIQHSIQFRMVVDMAKKEQSELFPAGISVGYKIRESIFSKN</sequence>
<gene>
    <name evidence="1" type="ORF">SAMN02746065_104119</name>
</gene>
<dbReference type="AlphaFoldDB" id="A0A1W2A4Q4"/>
<dbReference type="Proteomes" id="UP000192418">
    <property type="component" value="Unassembled WGS sequence"/>
</dbReference>
<keyword evidence="2" id="KW-1185">Reference proteome</keyword>